<name>A0A265UZ96_9FLAO</name>
<protein>
    <recommendedName>
        <fullName evidence="4">DUF3575 domain-containing protein</fullName>
    </recommendedName>
</protein>
<dbReference type="AlphaFoldDB" id="A0A265UZ96"/>
<comment type="caution">
    <text evidence="2">The sequence shown here is derived from an EMBL/GenBank/DDBJ whole genome shotgun (WGS) entry which is preliminary data.</text>
</comment>
<proteinExistence type="predicted"/>
<accession>A0A265UZ96</accession>
<feature type="chain" id="PRO_5012672898" description="DUF3575 domain-containing protein" evidence="1">
    <location>
        <begin position="20"/>
        <end position="180"/>
    </location>
</feature>
<evidence type="ECO:0000256" key="1">
    <source>
        <dbReference type="SAM" id="SignalP"/>
    </source>
</evidence>
<keyword evidence="1" id="KW-0732">Signal</keyword>
<dbReference type="RefSeq" id="WP_094966709.1">
    <property type="nucleotide sequence ID" value="NZ_NGJN01000001.1"/>
</dbReference>
<gene>
    <name evidence="2" type="ORF">CA834_00525</name>
</gene>
<dbReference type="OrthoDB" id="768080at2"/>
<sequence>MKNTFLAFLLSISSIVAIAQDQAEESISIFDRKHEVRLGSIKLLSGFIFEGAYEYIINSNQGIGAYALINLDKSNDWFENYSLTPYYRMYFQTNEDYGAKGFFIEGFGSFFLTDFDLEDAINNSDNEEVFDISIGLALGKKWINTSGFVFEIKIGAGRNLLGNADFDAMIKGDFYIGYRF</sequence>
<evidence type="ECO:0000313" key="3">
    <source>
        <dbReference type="Proteomes" id="UP000216840"/>
    </source>
</evidence>
<dbReference type="Proteomes" id="UP000216840">
    <property type="component" value="Unassembled WGS sequence"/>
</dbReference>
<evidence type="ECO:0000313" key="2">
    <source>
        <dbReference type="EMBL" id="OZV70633.1"/>
    </source>
</evidence>
<feature type="signal peptide" evidence="1">
    <location>
        <begin position="1"/>
        <end position="19"/>
    </location>
</feature>
<reference evidence="2 3" key="1">
    <citation type="submission" date="2017-05" db="EMBL/GenBank/DDBJ databases">
        <title>The draft genome sequence of Idiomarina salinarum WNB302.</title>
        <authorList>
            <person name="Sun Y."/>
            <person name="Chen B."/>
            <person name="Du Z."/>
        </authorList>
    </citation>
    <scope>NUCLEOTIDE SEQUENCE [LARGE SCALE GENOMIC DNA]</scope>
    <source>
        <strain evidence="2 3">WNB302</strain>
    </source>
</reference>
<evidence type="ECO:0008006" key="4">
    <source>
        <dbReference type="Google" id="ProtNLM"/>
    </source>
</evidence>
<organism evidence="2 3">
    <name type="scientific">Winogradskyella aurantia</name>
    <dbReference type="NCBI Taxonomy" id="1915063"/>
    <lineage>
        <taxon>Bacteria</taxon>
        <taxon>Pseudomonadati</taxon>
        <taxon>Bacteroidota</taxon>
        <taxon>Flavobacteriia</taxon>
        <taxon>Flavobacteriales</taxon>
        <taxon>Flavobacteriaceae</taxon>
        <taxon>Winogradskyella</taxon>
    </lineage>
</organism>
<dbReference type="EMBL" id="NGJN01000001">
    <property type="protein sequence ID" value="OZV70633.1"/>
    <property type="molecule type" value="Genomic_DNA"/>
</dbReference>
<keyword evidence="3" id="KW-1185">Reference proteome</keyword>